<reference evidence="8" key="1">
    <citation type="journal article" date="2019" name="Int. J. Syst. Evol. Microbiol.">
        <title>The Global Catalogue of Microorganisms (GCM) 10K type strain sequencing project: providing services to taxonomists for standard genome sequencing and annotation.</title>
        <authorList>
            <consortium name="The Broad Institute Genomics Platform"/>
            <consortium name="The Broad Institute Genome Sequencing Center for Infectious Disease"/>
            <person name="Wu L."/>
            <person name="Ma J."/>
        </authorList>
    </citation>
    <scope>NUCLEOTIDE SEQUENCE [LARGE SCALE GENOMIC DNA]</scope>
    <source>
        <strain evidence="8">CGMCC 1.12477</strain>
    </source>
</reference>
<dbReference type="InterPro" id="IPR037396">
    <property type="entry name" value="FMN_HAD"/>
</dbReference>
<dbReference type="SUPFAM" id="SSF51395">
    <property type="entry name" value="FMN-linked oxidoreductases"/>
    <property type="match status" value="1"/>
</dbReference>
<evidence type="ECO:0000259" key="6">
    <source>
        <dbReference type="PROSITE" id="PS51349"/>
    </source>
</evidence>
<dbReference type="CDD" id="cd02809">
    <property type="entry name" value="alpha_hydroxyacid_oxid_FMN"/>
    <property type="match status" value="1"/>
</dbReference>
<keyword evidence="2" id="KW-0285">Flavoprotein</keyword>
<dbReference type="Pfam" id="PF01070">
    <property type="entry name" value="FMN_dh"/>
    <property type="match status" value="1"/>
</dbReference>
<protein>
    <submittedName>
        <fullName evidence="7">Alpha-hydroxy acid oxidase</fullName>
        <ecNumber evidence="7">1.-.-.-</ecNumber>
    </submittedName>
</protein>
<dbReference type="GO" id="GO:0016491">
    <property type="term" value="F:oxidoreductase activity"/>
    <property type="evidence" value="ECO:0007669"/>
    <property type="project" value="UniProtKB-KW"/>
</dbReference>
<dbReference type="Gene3D" id="3.20.20.70">
    <property type="entry name" value="Aldolase class I"/>
    <property type="match status" value="1"/>
</dbReference>
<proteinExistence type="inferred from homology"/>
<comment type="similarity">
    <text evidence="5">Belongs to the FMN-dependent alpha-hydroxy acid dehydrogenase family.</text>
</comment>
<sequence length="341" mass="35448">MTWVTDLAEQSRSVMPRPMWEYVEAGADDGITTAEAAAAWRDVRFAPRVLSGGPVDLTTDLLGDVLRTPVGIAPTSLQRVAHPAGEPAMAAGAAAVGALHVVSSNAGHRFADIDAGSPWWLQAYLPPDRHSAAPVLRAAVAAGARAVVLTVDTPVPGPKRRPPEEDWAGTDLSWFRCNFEEPGEVRWADDLAPADIGWLHEVTGVPVVVKGVLRADDARACVDAGASAVWVSNHGGRQLDRATTTRAALPRVAAAVGEQVPVLVDGGIRSGLDVLAALSLGADAALLGRPPLHALALGGADEVERLLSRLADETAQALLLAGCRTPRDARGIAVPSGPTSP</sequence>
<feature type="domain" description="FMN hydroxy acid dehydrogenase" evidence="6">
    <location>
        <begin position="1"/>
        <end position="339"/>
    </location>
</feature>
<accession>A0ABW4TSH8</accession>
<dbReference type="EMBL" id="JBHUGD010000003">
    <property type="protein sequence ID" value="MFD1948612.1"/>
    <property type="molecule type" value="Genomic_DNA"/>
</dbReference>
<evidence type="ECO:0000256" key="1">
    <source>
        <dbReference type="ARBA" id="ARBA00001917"/>
    </source>
</evidence>
<dbReference type="RefSeq" id="WP_343920833.1">
    <property type="nucleotide sequence ID" value="NZ_BAAAJT010000002.1"/>
</dbReference>
<dbReference type="PANTHER" id="PTHR10578:SF107">
    <property type="entry name" value="2-HYDROXYACID OXIDASE 1"/>
    <property type="match status" value="1"/>
</dbReference>
<dbReference type="PANTHER" id="PTHR10578">
    <property type="entry name" value="S -2-HYDROXY-ACID OXIDASE-RELATED"/>
    <property type="match status" value="1"/>
</dbReference>
<keyword evidence="3" id="KW-0288">FMN</keyword>
<dbReference type="InterPro" id="IPR008259">
    <property type="entry name" value="FMN_hydac_DH_AS"/>
</dbReference>
<evidence type="ECO:0000256" key="5">
    <source>
        <dbReference type="ARBA" id="ARBA00024042"/>
    </source>
</evidence>
<evidence type="ECO:0000256" key="3">
    <source>
        <dbReference type="ARBA" id="ARBA00022643"/>
    </source>
</evidence>
<keyword evidence="4 7" id="KW-0560">Oxidoreductase</keyword>
<gene>
    <name evidence="7" type="ORF">ACFSDE_17555</name>
</gene>
<dbReference type="PROSITE" id="PS00557">
    <property type="entry name" value="FMN_HYDROXY_ACID_DH_1"/>
    <property type="match status" value="1"/>
</dbReference>
<keyword evidence="8" id="KW-1185">Reference proteome</keyword>
<evidence type="ECO:0000313" key="8">
    <source>
        <dbReference type="Proteomes" id="UP001597351"/>
    </source>
</evidence>
<dbReference type="InterPro" id="IPR000262">
    <property type="entry name" value="FMN-dep_DH"/>
</dbReference>
<evidence type="ECO:0000256" key="4">
    <source>
        <dbReference type="ARBA" id="ARBA00023002"/>
    </source>
</evidence>
<dbReference type="Proteomes" id="UP001597351">
    <property type="component" value="Unassembled WGS sequence"/>
</dbReference>
<name>A0ABW4TSH8_9ACTN</name>
<organism evidence="7 8">
    <name type="scientific">Nocardioides aestuarii</name>
    <dbReference type="NCBI Taxonomy" id="252231"/>
    <lineage>
        <taxon>Bacteria</taxon>
        <taxon>Bacillati</taxon>
        <taxon>Actinomycetota</taxon>
        <taxon>Actinomycetes</taxon>
        <taxon>Propionibacteriales</taxon>
        <taxon>Nocardioidaceae</taxon>
        <taxon>Nocardioides</taxon>
    </lineage>
</organism>
<comment type="caution">
    <text evidence="7">The sequence shown here is derived from an EMBL/GenBank/DDBJ whole genome shotgun (WGS) entry which is preliminary data.</text>
</comment>
<comment type="cofactor">
    <cofactor evidence="1">
        <name>FMN</name>
        <dbReference type="ChEBI" id="CHEBI:58210"/>
    </cofactor>
</comment>
<dbReference type="EC" id="1.-.-.-" evidence="7"/>
<dbReference type="PIRSF" id="PIRSF000138">
    <property type="entry name" value="Al-hdrx_acd_dh"/>
    <property type="match status" value="1"/>
</dbReference>
<evidence type="ECO:0000256" key="2">
    <source>
        <dbReference type="ARBA" id="ARBA00022630"/>
    </source>
</evidence>
<evidence type="ECO:0000313" key="7">
    <source>
        <dbReference type="EMBL" id="MFD1948612.1"/>
    </source>
</evidence>
<dbReference type="InterPro" id="IPR013785">
    <property type="entry name" value="Aldolase_TIM"/>
</dbReference>
<dbReference type="PROSITE" id="PS51349">
    <property type="entry name" value="FMN_HYDROXY_ACID_DH_2"/>
    <property type="match status" value="1"/>
</dbReference>
<dbReference type="InterPro" id="IPR012133">
    <property type="entry name" value="Alpha-hydoxy_acid_DH_FMN"/>
</dbReference>